<organism evidence="2 3">
    <name type="scientific">Stenomitos frigidus AS-A4</name>
    <dbReference type="NCBI Taxonomy" id="2933935"/>
    <lineage>
        <taxon>Bacteria</taxon>
        <taxon>Bacillati</taxon>
        <taxon>Cyanobacteriota</taxon>
        <taxon>Cyanophyceae</taxon>
        <taxon>Leptolyngbyales</taxon>
        <taxon>Leptolyngbyaceae</taxon>
        <taxon>Stenomitos</taxon>
    </lineage>
</organism>
<name>A0ABV0KGX1_9CYAN</name>
<evidence type="ECO:0000313" key="2">
    <source>
        <dbReference type="EMBL" id="MEP1057569.1"/>
    </source>
</evidence>
<protein>
    <recommendedName>
        <fullName evidence="4">DUF1795 domain-containing protein</fullName>
    </recommendedName>
</protein>
<feature type="region of interest" description="Disordered" evidence="1">
    <location>
        <begin position="223"/>
        <end position="285"/>
    </location>
</feature>
<keyword evidence="3" id="KW-1185">Reference proteome</keyword>
<comment type="caution">
    <text evidence="2">The sequence shown here is derived from an EMBL/GenBank/DDBJ whole genome shotgun (WGS) entry which is preliminary data.</text>
</comment>
<evidence type="ECO:0000313" key="3">
    <source>
        <dbReference type="Proteomes" id="UP001476950"/>
    </source>
</evidence>
<reference evidence="2 3" key="1">
    <citation type="submission" date="2022-04" db="EMBL/GenBank/DDBJ databases">
        <title>Positive selection, recombination, and allopatry shape intraspecific diversity of widespread and dominant cyanobacteria.</title>
        <authorList>
            <person name="Wei J."/>
            <person name="Shu W."/>
            <person name="Hu C."/>
        </authorList>
    </citation>
    <scope>NUCLEOTIDE SEQUENCE [LARGE SCALE GENOMIC DNA]</scope>
    <source>
        <strain evidence="2 3">AS-A4</strain>
    </source>
</reference>
<dbReference type="RefSeq" id="WP_190450512.1">
    <property type="nucleotide sequence ID" value="NZ_JAMPLM010000002.1"/>
</dbReference>
<evidence type="ECO:0000256" key="1">
    <source>
        <dbReference type="SAM" id="MobiDB-lite"/>
    </source>
</evidence>
<proteinExistence type="predicted"/>
<feature type="region of interest" description="Disordered" evidence="1">
    <location>
        <begin position="1"/>
        <end position="33"/>
    </location>
</feature>
<dbReference type="EMBL" id="JAMPLM010000002">
    <property type="protein sequence ID" value="MEP1057569.1"/>
    <property type="molecule type" value="Genomic_DNA"/>
</dbReference>
<sequence length="285" mass="29943">MPQQAQAQAKPSKTTAPTKPTGAGGLTGTSGIRLKNPAGAAGLTQKWQTFKAPGLELSLPENYRGGSPNTTGLQTLIKGIRSLGSDYEKIASMVEQNPETFLLIAVDPKPDVSGGITNVVVSAVKVPETVTVDAYLDAAMKSLPTPMRTIERKTVQVGQKPAGRLVTEVSVPSSTQADGLRQLIYVIKEGTTLWTVAYSTRSGDYQQRLAMFEQSIASFTVQSAQTPGSGSAVPKQPVSTPESTSPGSKPAKPSKQKPASTVPAQEAKPNTSKPASDRTGDRKQP</sequence>
<feature type="compositionally biased region" description="Low complexity" evidence="1">
    <location>
        <begin position="245"/>
        <end position="260"/>
    </location>
</feature>
<accession>A0ABV0KGX1</accession>
<evidence type="ECO:0008006" key="4">
    <source>
        <dbReference type="Google" id="ProtNLM"/>
    </source>
</evidence>
<gene>
    <name evidence="2" type="ORF">NDI38_03905</name>
</gene>
<dbReference type="Proteomes" id="UP001476950">
    <property type="component" value="Unassembled WGS sequence"/>
</dbReference>
<dbReference type="Gene3D" id="3.40.1000.10">
    <property type="entry name" value="Mog1/PsbP, alpha/beta/alpha sandwich"/>
    <property type="match status" value="1"/>
</dbReference>
<feature type="compositionally biased region" description="Low complexity" evidence="1">
    <location>
        <begin position="1"/>
        <end position="21"/>
    </location>
</feature>
<feature type="compositionally biased region" description="Basic and acidic residues" evidence="1">
    <location>
        <begin position="275"/>
        <end position="285"/>
    </location>
</feature>